<dbReference type="Proteomes" id="UP000814140">
    <property type="component" value="Unassembled WGS sequence"/>
</dbReference>
<dbReference type="EMBL" id="MU277274">
    <property type="protein sequence ID" value="KAI0055983.1"/>
    <property type="molecule type" value="Genomic_DNA"/>
</dbReference>
<comment type="caution">
    <text evidence="1">The sequence shown here is derived from an EMBL/GenBank/DDBJ whole genome shotgun (WGS) entry which is preliminary data.</text>
</comment>
<keyword evidence="2" id="KW-1185">Reference proteome</keyword>
<name>A0ACB8SI99_9AGAM</name>
<gene>
    <name evidence="1" type="ORF">BV25DRAFT_1995930</name>
</gene>
<protein>
    <submittedName>
        <fullName evidence="1">STE3-domain-containing protein</fullName>
    </submittedName>
</protein>
<evidence type="ECO:0000313" key="2">
    <source>
        <dbReference type="Proteomes" id="UP000814140"/>
    </source>
</evidence>
<reference evidence="1" key="1">
    <citation type="submission" date="2021-03" db="EMBL/GenBank/DDBJ databases">
        <authorList>
            <consortium name="DOE Joint Genome Institute"/>
            <person name="Ahrendt S."/>
            <person name="Looney B.P."/>
            <person name="Miyauchi S."/>
            <person name="Morin E."/>
            <person name="Drula E."/>
            <person name="Courty P.E."/>
            <person name="Chicoki N."/>
            <person name="Fauchery L."/>
            <person name="Kohler A."/>
            <person name="Kuo A."/>
            <person name="Labutti K."/>
            <person name="Pangilinan J."/>
            <person name="Lipzen A."/>
            <person name="Riley R."/>
            <person name="Andreopoulos W."/>
            <person name="He G."/>
            <person name="Johnson J."/>
            <person name="Barry K.W."/>
            <person name="Grigoriev I.V."/>
            <person name="Nagy L."/>
            <person name="Hibbett D."/>
            <person name="Henrissat B."/>
            <person name="Matheny P.B."/>
            <person name="Labbe J."/>
            <person name="Martin F."/>
        </authorList>
    </citation>
    <scope>NUCLEOTIDE SEQUENCE</scope>
    <source>
        <strain evidence="1">HHB10654</strain>
    </source>
</reference>
<reference evidence="1" key="2">
    <citation type="journal article" date="2022" name="New Phytol.">
        <title>Evolutionary transition to the ectomycorrhizal habit in the genomes of a hyperdiverse lineage of mushroom-forming fungi.</title>
        <authorList>
            <person name="Looney B."/>
            <person name="Miyauchi S."/>
            <person name="Morin E."/>
            <person name="Drula E."/>
            <person name="Courty P.E."/>
            <person name="Kohler A."/>
            <person name="Kuo A."/>
            <person name="LaButti K."/>
            <person name="Pangilinan J."/>
            <person name="Lipzen A."/>
            <person name="Riley R."/>
            <person name="Andreopoulos W."/>
            <person name="He G."/>
            <person name="Johnson J."/>
            <person name="Nolan M."/>
            <person name="Tritt A."/>
            <person name="Barry K.W."/>
            <person name="Grigoriev I.V."/>
            <person name="Nagy L.G."/>
            <person name="Hibbett D."/>
            <person name="Henrissat B."/>
            <person name="Matheny P.B."/>
            <person name="Labbe J."/>
            <person name="Martin F.M."/>
        </authorList>
    </citation>
    <scope>NUCLEOTIDE SEQUENCE</scope>
    <source>
        <strain evidence="1">HHB10654</strain>
    </source>
</reference>
<proteinExistence type="predicted"/>
<evidence type="ECO:0000313" key="1">
    <source>
        <dbReference type="EMBL" id="KAI0055983.1"/>
    </source>
</evidence>
<accession>A0ACB8SI99</accession>
<sequence length="389" mass="43258">MSAPLDPPNAFFSALSFIGFILVLIPLYWHLEAANTGTCLFIIWVAVGCLVSFVNSRVWDGNVLNVAPVWCDISTRLIIAGSIAIPSASLCITRRLHVIASNMSATLEKRREAIIDLSIGLGLPFLSMILSYVVQGHRFDILEDVGCWPAAVNTTASYLLLWSWPIVIGAISAVYGALAIWAFIHRRRELNSMSTGNSLDSLSGLQRSLYLRLMILAVVDIFLTIPIASYFVYLNRSSPSFGPYVSWSFVHADFSFVGQVPTEEWKATGNGQTAVELTRWSNVMCAFIFFFLFGLAQEAQRNYRVFWAFLGRVFTAITGGRFERYSSPPFPVVFNGESMTAYESRTFQGSKTRASDGSRYNIAFDRPISLDAMDKPAHALRGDKPFEPC</sequence>
<organism evidence="1 2">
    <name type="scientific">Artomyces pyxidatus</name>
    <dbReference type="NCBI Taxonomy" id="48021"/>
    <lineage>
        <taxon>Eukaryota</taxon>
        <taxon>Fungi</taxon>
        <taxon>Dikarya</taxon>
        <taxon>Basidiomycota</taxon>
        <taxon>Agaricomycotina</taxon>
        <taxon>Agaricomycetes</taxon>
        <taxon>Russulales</taxon>
        <taxon>Auriscalpiaceae</taxon>
        <taxon>Artomyces</taxon>
    </lineage>
</organism>